<proteinExistence type="predicted"/>
<organism evidence="3 4">
    <name type="scientific">Mameliella alba</name>
    <dbReference type="NCBI Taxonomy" id="561184"/>
    <lineage>
        <taxon>Bacteria</taxon>
        <taxon>Pseudomonadati</taxon>
        <taxon>Pseudomonadota</taxon>
        <taxon>Alphaproteobacteria</taxon>
        <taxon>Rhodobacterales</taxon>
        <taxon>Roseobacteraceae</taxon>
        <taxon>Mameliella</taxon>
    </lineage>
</organism>
<accession>A0A0B3SVV3</accession>
<keyword evidence="2" id="KW-0472">Membrane</keyword>
<feature type="region of interest" description="Disordered" evidence="1">
    <location>
        <begin position="147"/>
        <end position="172"/>
    </location>
</feature>
<feature type="compositionally biased region" description="Pro residues" evidence="1">
    <location>
        <begin position="264"/>
        <end position="294"/>
    </location>
</feature>
<dbReference type="RefSeq" id="WP_052244314.1">
    <property type="nucleotide sequence ID" value="NZ_JSUQ01000003.1"/>
</dbReference>
<reference evidence="3 4" key="1">
    <citation type="submission" date="2014-10" db="EMBL/GenBank/DDBJ databases">
        <title>Genome sequence of Ponticoccus sp. strain UMTAT08 isolated from clonal culture of toxic dinoflagellate Alexandrium tamiyavanichii.</title>
        <authorList>
            <person name="Gan H.Y."/>
            <person name="Muhd D.-D."/>
            <person name="Mohd Noor M.E."/>
            <person name="Yeong Y.S."/>
            <person name="Usup G."/>
        </authorList>
    </citation>
    <scope>NUCLEOTIDE SEQUENCE [LARGE SCALE GENOMIC DNA]</scope>
    <source>
        <strain evidence="3 4">UMTAT08</strain>
    </source>
</reference>
<feature type="transmembrane region" description="Helical" evidence="2">
    <location>
        <begin position="176"/>
        <end position="198"/>
    </location>
</feature>
<keyword evidence="4" id="KW-1185">Reference proteome</keyword>
<comment type="caution">
    <text evidence="3">The sequence shown here is derived from an EMBL/GenBank/DDBJ whole genome shotgun (WGS) entry which is preliminary data.</text>
</comment>
<feature type="compositionally biased region" description="Acidic residues" evidence="1">
    <location>
        <begin position="340"/>
        <end position="378"/>
    </location>
</feature>
<evidence type="ECO:0000256" key="1">
    <source>
        <dbReference type="SAM" id="MobiDB-lite"/>
    </source>
</evidence>
<dbReference type="Proteomes" id="UP000030960">
    <property type="component" value="Unassembled WGS sequence"/>
</dbReference>
<evidence type="ECO:0000313" key="4">
    <source>
        <dbReference type="Proteomes" id="UP000030960"/>
    </source>
</evidence>
<evidence type="ECO:0000256" key="2">
    <source>
        <dbReference type="SAM" id="Phobius"/>
    </source>
</evidence>
<dbReference type="PATRIC" id="fig|1515334.3.peg.1169"/>
<keyword evidence="2" id="KW-0812">Transmembrane</keyword>
<keyword evidence="2" id="KW-1133">Transmembrane helix</keyword>
<feature type="compositionally biased region" description="Pro residues" evidence="1">
    <location>
        <begin position="303"/>
        <end position="325"/>
    </location>
</feature>
<dbReference type="EMBL" id="JSUQ01000003">
    <property type="protein sequence ID" value="KHQ54569.1"/>
    <property type="molecule type" value="Genomic_DNA"/>
</dbReference>
<feature type="compositionally biased region" description="Basic and acidic residues" evidence="1">
    <location>
        <begin position="153"/>
        <end position="172"/>
    </location>
</feature>
<sequence length="513" mass="54531">MASSFLIRTDESQQAPQGAFGRPITAYFPQLRAYVAEYLGGETAVYFAEPVREAESGFTDWFTDAAGDPQPLSALRGPERREALAQLAEWRREMRAFAEAAPAENAGQIHKILSLALTDPSEDDVFVTGGRPVVVNWGFEPPRDFVPLTYPGTERRAPPQSEPPKDPETAGTERRLLGVSVLTLCMIGALCLAALTLFGKSAGLFDAPLVAAAEPDGSDPADLAELRRLQAANEALRRDVDGLQEDLLDRALACLGQCTAPSVPVDPTPPPGPNPEGPPQSTPVDPPASPPADEPPADDPPPDEPPIVDPAPGDPPADEPPAGDPPLDEPPADAPPPDDPPADEPPVDDPPVDEPPADEPPADDPPADDPPADPDPEGDPLVVPDGAEDVDDLSFLEGTWRSVAEQLFLTFSDSERPDLKIVVEYDIDASGEGTRRVLLEDGTICTGTVTASFDAQNRLQMVEGERADCGEGLFVVPYAVTCEIAQDRTADCTLTPRDAGDDASVKTELRRLQ</sequence>
<protein>
    <submittedName>
        <fullName evidence="3">Uncharacterized protein</fullName>
    </submittedName>
</protein>
<feature type="region of interest" description="Disordered" evidence="1">
    <location>
        <begin position="262"/>
        <end position="387"/>
    </location>
</feature>
<gene>
    <name evidence="3" type="ORF">OA50_01165</name>
</gene>
<dbReference type="AlphaFoldDB" id="A0A0B3SVV3"/>
<dbReference type="STRING" id="561184.SAMN05216376_105336"/>
<name>A0A0B3SVV3_9RHOB</name>
<evidence type="ECO:0000313" key="3">
    <source>
        <dbReference type="EMBL" id="KHQ54569.1"/>
    </source>
</evidence>